<keyword evidence="7 13" id="KW-0256">Endoplasmic reticulum</keyword>
<dbReference type="EMBL" id="CP059252">
    <property type="protein sequence ID" value="QLL34196.1"/>
    <property type="molecule type" value="Genomic_DNA"/>
</dbReference>
<dbReference type="GO" id="GO:0005789">
    <property type="term" value="C:endoplasmic reticulum membrane"/>
    <property type="evidence" value="ECO:0007669"/>
    <property type="project" value="UniProtKB-SubCell"/>
</dbReference>
<proteinExistence type="inferred from homology"/>
<dbReference type="PANTHER" id="PTHR28012">
    <property type="entry name" value="NUCLEAR FUSION PROTEIN KAR5"/>
    <property type="match status" value="1"/>
</dbReference>
<dbReference type="OrthoDB" id="5311848at2759"/>
<gene>
    <name evidence="14" type="ORF">HG536_0G00530</name>
</gene>
<dbReference type="GO" id="GO:0048288">
    <property type="term" value="P:nuclear membrane fusion involved in karyogamy"/>
    <property type="evidence" value="ECO:0007669"/>
    <property type="project" value="UniProtKB-UniRule"/>
</dbReference>
<evidence type="ECO:0000256" key="13">
    <source>
        <dbReference type="RuleBase" id="RU368082"/>
    </source>
</evidence>
<evidence type="ECO:0000256" key="11">
    <source>
        <dbReference type="ARBA" id="ARBA00023242"/>
    </source>
</evidence>
<dbReference type="GO" id="GO:0031965">
    <property type="term" value="C:nuclear membrane"/>
    <property type="evidence" value="ECO:0007669"/>
    <property type="project" value="UniProtKB-SubCell"/>
</dbReference>
<accession>A0A7G3ZL10</accession>
<comment type="subcellular location">
    <subcellularLocation>
        <location evidence="13">Endoplasmic reticulum membrane</location>
    </subcellularLocation>
    <subcellularLocation>
        <location evidence="13">Nucleus membrane</location>
    </subcellularLocation>
</comment>
<dbReference type="AlphaFoldDB" id="A0A7G3ZL10"/>
<keyword evidence="15" id="KW-1185">Reference proteome</keyword>
<reference evidence="14 15" key="1">
    <citation type="submission" date="2020-06" db="EMBL/GenBank/DDBJ databases">
        <title>The yeast mating-type switching endonuclease HO is a domesticated member of an unorthodox homing genetic element family.</title>
        <authorList>
            <person name="Coughlan A.Y."/>
            <person name="Lombardi L."/>
            <person name="Braun-Galleani S."/>
            <person name="Martos A.R."/>
            <person name="Galeote V."/>
            <person name="Bigey F."/>
            <person name="Dequin S."/>
            <person name="Byrne K.P."/>
            <person name="Wolfe K.H."/>
        </authorList>
    </citation>
    <scope>NUCLEOTIDE SEQUENCE [LARGE SCALE GENOMIC DNA]</scope>
    <source>
        <strain evidence="14 15">CBS764</strain>
    </source>
</reference>
<dbReference type="PANTHER" id="PTHR28012:SF1">
    <property type="entry name" value="NUCLEAR FUSION PROTEIN KAR5"/>
    <property type="match status" value="1"/>
</dbReference>
<dbReference type="RefSeq" id="XP_037140870.1">
    <property type="nucleotide sequence ID" value="XM_037284974.1"/>
</dbReference>
<organism evidence="14 15">
    <name type="scientific">Torulaspora globosa</name>
    <dbReference type="NCBI Taxonomy" id="48254"/>
    <lineage>
        <taxon>Eukaryota</taxon>
        <taxon>Fungi</taxon>
        <taxon>Dikarya</taxon>
        <taxon>Ascomycota</taxon>
        <taxon>Saccharomycotina</taxon>
        <taxon>Saccharomycetes</taxon>
        <taxon>Saccharomycetales</taxon>
        <taxon>Saccharomycetaceae</taxon>
        <taxon>Torulaspora</taxon>
    </lineage>
</organism>
<evidence type="ECO:0000256" key="8">
    <source>
        <dbReference type="ARBA" id="ARBA00022989"/>
    </source>
</evidence>
<keyword evidence="9 13" id="KW-0472">Membrane</keyword>
<dbReference type="KEGG" id="tgb:HG536_0G00530"/>
<feature type="transmembrane region" description="Helical" evidence="13">
    <location>
        <begin position="491"/>
        <end position="515"/>
    </location>
</feature>
<keyword evidence="6 13" id="KW-0732">Signal</keyword>
<dbReference type="Proteomes" id="UP000515788">
    <property type="component" value="Chromosome 7"/>
</dbReference>
<keyword evidence="5 13" id="KW-0812">Transmembrane</keyword>
<evidence type="ECO:0000256" key="10">
    <source>
        <dbReference type="ARBA" id="ARBA00023180"/>
    </source>
</evidence>
<evidence type="ECO:0000256" key="3">
    <source>
        <dbReference type="ARBA" id="ARBA00021601"/>
    </source>
</evidence>
<keyword evidence="11 13" id="KW-0539">Nucleus</keyword>
<dbReference type="GeneID" id="59327437"/>
<evidence type="ECO:0000256" key="6">
    <source>
        <dbReference type="ARBA" id="ARBA00022729"/>
    </source>
</evidence>
<evidence type="ECO:0000313" key="15">
    <source>
        <dbReference type="Proteomes" id="UP000515788"/>
    </source>
</evidence>
<keyword evidence="8 13" id="KW-1133">Transmembrane helix</keyword>
<evidence type="ECO:0000256" key="7">
    <source>
        <dbReference type="ARBA" id="ARBA00022824"/>
    </source>
</evidence>
<protein>
    <recommendedName>
        <fullName evidence="3 13">Nuclear fusion protein KAR5</fullName>
    </recommendedName>
    <alternativeName>
        <fullName evidence="12 13">Karyogamy protein 5</fullName>
    </alternativeName>
</protein>
<comment type="similarity">
    <text evidence="2 13">Belongs to the KAR5 family.</text>
</comment>
<keyword evidence="4 13" id="KW-0415">Karyogamy</keyword>
<dbReference type="InterPro" id="IPR007292">
    <property type="entry name" value="Nuclear_fusion_Kar5"/>
</dbReference>
<evidence type="ECO:0000256" key="12">
    <source>
        <dbReference type="ARBA" id="ARBA00031468"/>
    </source>
</evidence>
<evidence type="ECO:0000256" key="4">
    <source>
        <dbReference type="ARBA" id="ARBA00022459"/>
    </source>
</evidence>
<comment type="function">
    <text evidence="1 13">Required for nuclear membrane fusion during karyogamy.</text>
</comment>
<evidence type="ECO:0000256" key="9">
    <source>
        <dbReference type="ARBA" id="ARBA00023136"/>
    </source>
</evidence>
<dbReference type="Pfam" id="PF04163">
    <property type="entry name" value="Tht1"/>
    <property type="match status" value="1"/>
</dbReference>
<keyword evidence="10" id="KW-0325">Glycoprotein</keyword>
<dbReference type="GO" id="GO:0000742">
    <property type="term" value="P:karyogamy involved in conjugation with cellular fusion"/>
    <property type="evidence" value="ECO:0007669"/>
    <property type="project" value="UniProtKB-UniRule"/>
</dbReference>
<evidence type="ECO:0000313" key="14">
    <source>
        <dbReference type="EMBL" id="QLL34196.1"/>
    </source>
</evidence>
<evidence type="ECO:0000256" key="5">
    <source>
        <dbReference type="ARBA" id="ARBA00022692"/>
    </source>
</evidence>
<evidence type="ECO:0000256" key="2">
    <source>
        <dbReference type="ARBA" id="ARBA00010473"/>
    </source>
</evidence>
<evidence type="ECO:0000256" key="1">
    <source>
        <dbReference type="ARBA" id="ARBA00003389"/>
    </source>
</evidence>
<name>A0A7G3ZL10_9SACH</name>
<sequence>MLKSVHIFSAYDISMTICSMLWFLVIGLPLGESYSLDISSQLQQRFSAINTTDKVLAKEYLEDKFPFLKSHCVTEALKSFLPICLEKGMEFVDSALRVEAAVKLSICEFKASGLEHIPNSCDSWDIDSMMDCMIRLESSAQWWTTYSGNYQRLSSICFENSLPYEKQQILDLFLNVTRMYSDISDALRAQVQEIISNTESASRRHLENMANMFQEYMDDFSQRAKSNEEDIETEFIAHKDRMKELITRDSVAFLEELKKKDSQLIESLGDILITTDKIATELSRMDITNEINDKNRAALEKWTEVDEIVEKIYDAQIENHNRMGKQWEDFLVLARDDIITISSDLAKSHARAFEALNDYDDMIKDTIIPSIANSVLSPLHALKEQILFDWQETAELISEDVTNWNNRVASSFEAISQNLNNTMEKVIDLDNRIAKLHGLFAHIQKVFELIFKAFQHSSMIFLHLIRNRWFWVLAMLSFCMPKTLKVFRSEIPFLMIISVTQLALKWCMILIMIFIGSKLGTLIVSNNS</sequence>